<dbReference type="Proteomes" id="UP000509667">
    <property type="component" value="Chromosome"/>
</dbReference>
<dbReference type="KEGG" id="hrr:HZS55_02585"/>
<evidence type="ECO:0000313" key="2">
    <source>
        <dbReference type="EMBL" id="QLH76257.1"/>
    </source>
</evidence>
<proteinExistence type="predicted"/>
<name>A0A7D5NYI6_9EURY</name>
<sequence length="268" mass="27622">MSAIEEKRMYGDRREETVAYLATARGVATVRISGDQVGRFGLANRTDARDVATVDGAVVVATDEDAVVGPETFEPLGFGPAVAVGTDRGDDVLAADESGRVARYRDGQWTDLGTVDDVRAIADGFVAAADGVYRVDGDALATAGLEAVRDVAVADGVPLAATDDGLYRLGNGWLCEREGAFRAVAAGGGHAHAATADEFVERDGEAWAPVDLPVEESVVDAGYGECVYAVTADGTFLVEADPETTADGAGGWRSRSLGLPGVAALAVV</sequence>
<reference evidence="2 3" key="1">
    <citation type="submission" date="2020-07" db="EMBL/GenBank/DDBJ databases">
        <title>Halosimplex pelagicum sp. nov. and Halosimplex rubrum sp. nov., isolated from salted brown alga Laminaria, and emended description of the genus Halosimplex.</title>
        <authorList>
            <person name="Cui H."/>
        </authorList>
    </citation>
    <scope>NUCLEOTIDE SEQUENCE [LARGE SCALE GENOMIC DNA]</scope>
    <source>
        <strain evidence="2 3">R27</strain>
    </source>
</reference>
<dbReference type="OrthoDB" id="213812at2157"/>
<dbReference type="InterPro" id="IPR056505">
    <property type="entry name" value="Beta-prop_HVO_0234"/>
</dbReference>
<organism evidence="2 3">
    <name type="scientific">Halosimplex rubrum</name>
    <dbReference type="NCBI Taxonomy" id="869889"/>
    <lineage>
        <taxon>Archaea</taxon>
        <taxon>Methanobacteriati</taxon>
        <taxon>Methanobacteriota</taxon>
        <taxon>Stenosarchaea group</taxon>
        <taxon>Halobacteria</taxon>
        <taxon>Halobacteriales</taxon>
        <taxon>Haloarculaceae</taxon>
        <taxon>Halosimplex</taxon>
    </lineage>
</organism>
<evidence type="ECO:0000259" key="1">
    <source>
        <dbReference type="Pfam" id="PF23366"/>
    </source>
</evidence>
<dbReference type="Pfam" id="PF23366">
    <property type="entry name" value="Beta-prop_HVO_0234"/>
    <property type="match status" value="1"/>
</dbReference>
<dbReference type="EMBL" id="CP058910">
    <property type="protein sequence ID" value="QLH76257.1"/>
    <property type="molecule type" value="Genomic_DNA"/>
</dbReference>
<dbReference type="GeneID" id="56076714"/>
<dbReference type="RefSeq" id="WP_179910199.1">
    <property type="nucleotide sequence ID" value="NZ_CP058910.1"/>
</dbReference>
<dbReference type="AlphaFoldDB" id="A0A7D5NYI6"/>
<feature type="domain" description="HVO-0234-like beta-propeller" evidence="1">
    <location>
        <begin position="3"/>
        <end position="267"/>
    </location>
</feature>
<keyword evidence="3" id="KW-1185">Reference proteome</keyword>
<accession>A0A7D5NYI6</accession>
<gene>
    <name evidence="2" type="ORF">HZS55_02585</name>
</gene>
<protein>
    <recommendedName>
        <fullName evidence="1">HVO-0234-like beta-propeller domain-containing protein</fullName>
    </recommendedName>
</protein>
<evidence type="ECO:0000313" key="3">
    <source>
        <dbReference type="Proteomes" id="UP000509667"/>
    </source>
</evidence>